<protein>
    <submittedName>
        <fullName evidence="2">Uncharacterized protein</fullName>
    </submittedName>
</protein>
<accession>A0ABN6S539</accession>
<keyword evidence="1" id="KW-0732">Signal</keyword>
<gene>
    <name evidence="2" type="ORF">SYK_26820</name>
</gene>
<keyword evidence="3" id="KW-1185">Reference proteome</keyword>
<sequence length="205" mass="23244">MKKKCTIILAAMVCSVLFFGTMALAGDDFPTSLAGFSLGDDVKSYSDYCHLEKAVPGSDAPFLSEAIIKSDVLPGVRGGSLIFGNCNHKNELVGIKLKFHDRGKGLFDKLYKRYEKKFGEPDNYVGDAFKNVIAWQWVFKNDSKEEVALVLMWSRSQQMRPGVSIKLTHKTRVKQELDCYLAMDEDKKMNEKRSRIKSLDQYIPR</sequence>
<reference evidence="2 3" key="1">
    <citation type="submission" date="2022-08" db="EMBL/GenBank/DDBJ databases">
        <title>Genome Sequence of the sulphate-reducing bacterium, Pseudodesulfovibrio sp. SYK.</title>
        <authorList>
            <person name="Kondo R."/>
            <person name="Kataoka T."/>
        </authorList>
    </citation>
    <scope>NUCLEOTIDE SEQUENCE [LARGE SCALE GENOMIC DNA]</scope>
    <source>
        <strain evidence="2 3">SYK</strain>
    </source>
</reference>
<proteinExistence type="predicted"/>
<dbReference type="EMBL" id="AP026709">
    <property type="protein sequence ID" value="BDQ38322.1"/>
    <property type="molecule type" value="Genomic_DNA"/>
</dbReference>
<dbReference type="Proteomes" id="UP001317742">
    <property type="component" value="Chromosome"/>
</dbReference>
<organism evidence="2 3">
    <name type="scientific">Pseudodesulfovibrio nedwellii</name>
    <dbReference type="NCBI Taxonomy" id="2973072"/>
    <lineage>
        <taxon>Bacteria</taxon>
        <taxon>Pseudomonadati</taxon>
        <taxon>Thermodesulfobacteriota</taxon>
        <taxon>Desulfovibrionia</taxon>
        <taxon>Desulfovibrionales</taxon>
        <taxon>Desulfovibrionaceae</taxon>
    </lineage>
</organism>
<feature type="chain" id="PRO_5047238452" evidence="1">
    <location>
        <begin position="26"/>
        <end position="205"/>
    </location>
</feature>
<feature type="signal peptide" evidence="1">
    <location>
        <begin position="1"/>
        <end position="25"/>
    </location>
</feature>
<evidence type="ECO:0000256" key="1">
    <source>
        <dbReference type="SAM" id="SignalP"/>
    </source>
</evidence>
<evidence type="ECO:0000313" key="3">
    <source>
        <dbReference type="Proteomes" id="UP001317742"/>
    </source>
</evidence>
<evidence type="ECO:0000313" key="2">
    <source>
        <dbReference type="EMBL" id="BDQ38322.1"/>
    </source>
</evidence>
<name>A0ABN6S539_9BACT</name>